<accession>A0AA38U424</accession>
<dbReference type="InterPro" id="IPR008906">
    <property type="entry name" value="HATC_C_dom"/>
</dbReference>
<dbReference type="AlphaFoldDB" id="A0AA38U424"/>
<evidence type="ECO:0000313" key="3">
    <source>
        <dbReference type="Proteomes" id="UP001172457"/>
    </source>
</evidence>
<reference evidence="2" key="1">
    <citation type="submission" date="2023-03" db="EMBL/GenBank/DDBJ databases">
        <title>Chromosome-scale reference genome and RAD-based genetic map of yellow starthistle (Centaurea solstitialis) reveal putative structural variation and QTLs associated with invader traits.</title>
        <authorList>
            <person name="Reatini B."/>
            <person name="Cang F.A."/>
            <person name="Jiang Q."/>
            <person name="Mckibben M.T.W."/>
            <person name="Barker M.S."/>
            <person name="Rieseberg L.H."/>
            <person name="Dlugosch K.M."/>
        </authorList>
    </citation>
    <scope>NUCLEOTIDE SEQUENCE</scope>
    <source>
        <strain evidence="2">CAN-66</strain>
        <tissue evidence="2">Leaf</tissue>
    </source>
</reference>
<protein>
    <recommendedName>
        <fullName evidence="1">HAT C-terminal dimerisation domain-containing protein</fullName>
    </recommendedName>
</protein>
<evidence type="ECO:0000313" key="2">
    <source>
        <dbReference type="EMBL" id="KAJ9565711.1"/>
    </source>
</evidence>
<dbReference type="SUPFAM" id="SSF53098">
    <property type="entry name" value="Ribonuclease H-like"/>
    <property type="match status" value="1"/>
</dbReference>
<organism evidence="2 3">
    <name type="scientific">Centaurea solstitialis</name>
    <name type="common">yellow star-thistle</name>
    <dbReference type="NCBI Taxonomy" id="347529"/>
    <lineage>
        <taxon>Eukaryota</taxon>
        <taxon>Viridiplantae</taxon>
        <taxon>Streptophyta</taxon>
        <taxon>Embryophyta</taxon>
        <taxon>Tracheophyta</taxon>
        <taxon>Spermatophyta</taxon>
        <taxon>Magnoliopsida</taxon>
        <taxon>eudicotyledons</taxon>
        <taxon>Gunneridae</taxon>
        <taxon>Pentapetalae</taxon>
        <taxon>asterids</taxon>
        <taxon>campanulids</taxon>
        <taxon>Asterales</taxon>
        <taxon>Asteraceae</taxon>
        <taxon>Carduoideae</taxon>
        <taxon>Cardueae</taxon>
        <taxon>Centaureinae</taxon>
        <taxon>Centaurea</taxon>
    </lineage>
</organism>
<dbReference type="PANTHER" id="PTHR23272">
    <property type="entry name" value="BED FINGER-RELATED"/>
    <property type="match status" value="1"/>
</dbReference>
<dbReference type="GO" id="GO:0046983">
    <property type="term" value="F:protein dimerization activity"/>
    <property type="evidence" value="ECO:0007669"/>
    <property type="project" value="InterPro"/>
</dbReference>
<feature type="domain" description="HAT C-terminal dimerisation" evidence="1">
    <location>
        <begin position="10"/>
        <end position="57"/>
    </location>
</feature>
<keyword evidence="3" id="KW-1185">Reference proteome</keyword>
<gene>
    <name evidence="2" type="ORF">OSB04_001677</name>
</gene>
<comment type="caution">
    <text evidence="2">The sequence shown here is derived from an EMBL/GenBank/DDBJ whole genome shotgun (WGS) entry which is preliminary data.</text>
</comment>
<dbReference type="Pfam" id="PF05699">
    <property type="entry name" value="Dimer_Tnp_hAT"/>
    <property type="match status" value="1"/>
</dbReference>
<name>A0AA38U424_9ASTR</name>
<proteinExistence type="predicted"/>
<dbReference type="EMBL" id="JARYMX010000001">
    <property type="protein sequence ID" value="KAJ9565711.1"/>
    <property type="molecule type" value="Genomic_DNA"/>
</dbReference>
<dbReference type="Proteomes" id="UP001172457">
    <property type="component" value="Chromosome 1"/>
</dbReference>
<sequence length="94" mass="10807">MFLKSRLLQLGWWKSNLVKYLILSQISKHVLAMPISMVASESVFSIGGRIYTPNVNDTPLNGVELQALVENLEKLEVEELSSREKHHEQLDDDW</sequence>
<evidence type="ECO:0000259" key="1">
    <source>
        <dbReference type="Pfam" id="PF05699"/>
    </source>
</evidence>
<dbReference type="PANTHER" id="PTHR23272:SF184">
    <property type="entry name" value="OS03G0311250 PROTEIN"/>
    <property type="match status" value="1"/>
</dbReference>
<dbReference type="InterPro" id="IPR012337">
    <property type="entry name" value="RNaseH-like_sf"/>
</dbReference>